<evidence type="ECO:0000313" key="1">
    <source>
        <dbReference type="EMBL" id="SVC45112.1"/>
    </source>
</evidence>
<proteinExistence type="predicted"/>
<dbReference type="EMBL" id="UINC01091944">
    <property type="protein sequence ID" value="SVC45112.1"/>
    <property type="molecule type" value="Genomic_DNA"/>
</dbReference>
<reference evidence="1" key="1">
    <citation type="submission" date="2018-05" db="EMBL/GenBank/DDBJ databases">
        <authorList>
            <person name="Lanie J.A."/>
            <person name="Ng W.-L."/>
            <person name="Kazmierczak K.M."/>
            <person name="Andrzejewski T.M."/>
            <person name="Davidsen T.M."/>
            <person name="Wayne K.J."/>
            <person name="Tettelin H."/>
            <person name="Glass J.I."/>
            <person name="Rusch D."/>
            <person name="Podicherti R."/>
            <person name="Tsui H.-C.T."/>
            <person name="Winkler M.E."/>
        </authorList>
    </citation>
    <scope>NUCLEOTIDE SEQUENCE</scope>
</reference>
<gene>
    <name evidence="1" type="ORF">METZ01_LOCUS297966</name>
</gene>
<organism evidence="1">
    <name type="scientific">marine metagenome</name>
    <dbReference type="NCBI Taxonomy" id="408172"/>
    <lineage>
        <taxon>unclassified sequences</taxon>
        <taxon>metagenomes</taxon>
        <taxon>ecological metagenomes</taxon>
    </lineage>
</organism>
<protein>
    <submittedName>
        <fullName evidence="1">Uncharacterized protein</fullName>
    </submittedName>
</protein>
<sequence length="53" mass="6371">MNLLNMAKDLKGMEKMMKPALEKFMKESGFVKKEEVEKLEKRIRELEERIDNL</sequence>
<dbReference type="AlphaFoldDB" id="A0A382MCE8"/>
<accession>A0A382MCE8</accession>
<name>A0A382MCE8_9ZZZZ</name>